<gene>
    <name evidence="1" type="ORF">NT2_05_00330</name>
</gene>
<dbReference type="InterPro" id="IPR036412">
    <property type="entry name" value="HAD-like_sf"/>
</dbReference>
<reference evidence="1 2" key="1">
    <citation type="submission" date="2013-09" db="EMBL/GenBank/DDBJ databases">
        <title>Whole genome shotgun sequence of Novosphingobium tardaugens NBRC 16725.</title>
        <authorList>
            <person name="Isaki S."/>
            <person name="Hosoyama A."/>
            <person name="Tsuchikane K."/>
            <person name="Katsumata H."/>
            <person name="Ando Y."/>
            <person name="Yamazaki S."/>
            <person name="Fujita N."/>
        </authorList>
    </citation>
    <scope>NUCLEOTIDE SEQUENCE [LARGE SCALE GENOMIC DNA]</scope>
    <source>
        <strain evidence="1 2">NBRC 16725</strain>
    </source>
</reference>
<evidence type="ECO:0008006" key="3">
    <source>
        <dbReference type="Google" id="ProtNLM"/>
    </source>
</evidence>
<evidence type="ECO:0000313" key="2">
    <source>
        <dbReference type="Proteomes" id="UP000016568"/>
    </source>
</evidence>
<dbReference type="eggNOG" id="COG0647">
    <property type="taxonomic scope" value="Bacteria"/>
</dbReference>
<organism evidence="1 2">
    <name type="scientific">Caenibius tardaugens NBRC 16725</name>
    <dbReference type="NCBI Taxonomy" id="1219035"/>
    <lineage>
        <taxon>Bacteria</taxon>
        <taxon>Pseudomonadati</taxon>
        <taxon>Pseudomonadota</taxon>
        <taxon>Alphaproteobacteria</taxon>
        <taxon>Sphingomonadales</taxon>
        <taxon>Erythrobacteraceae</taxon>
        <taxon>Caenibius</taxon>
    </lineage>
</organism>
<dbReference type="OrthoDB" id="7192139at2"/>
<name>U2YL65_9SPHN</name>
<protein>
    <recommendedName>
        <fullName evidence="3">HAD family hydrolase</fullName>
    </recommendedName>
</protein>
<evidence type="ECO:0000313" key="1">
    <source>
        <dbReference type="EMBL" id="GAD49112.1"/>
    </source>
</evidence>
<comment type="caution">
    <text evidence="1">The sequence shown here is derived from an EMBL/GenBank/DDBJ whole genome shotgun (WGS) entry which is preliminary data.</text>
</comment>
<dbReference type="Gene3D" id="3.40.50.1000">
    <property type="entry name" value="HAD superfamily/HAD-like"/>
    <property type="match status" value="1"/>
</dbReference>
<dbReference type="Proteomes" id="UP000016568">
    <property type="component" value="Unassembled WGS sequence"/>
</dbReference>
<sequence length="208" mass="23647">MSRPLLISDCDEVLLHMMVHFRDWLDEAHDIAFHLDGRDFYNAMRYRDGGQVDIKRMWELLDGFFDTEMTRQTPIAGALEALHALSADADVVVLTNLAHHRRDDRTRQLASHGLDIRVFTNQGPKGPALRAIIEEYRPSRTVFIDDLAQHIESAAEIVPDVARLHLIGEPLVAPHLPCAFQQGHAHARIDTWDQALPWLREKLHGTGS</sequence>
<keyword evidence="2" id="KW-1185">Reference proteome</keyword>
<dbReference type="SUPFAM" id="SSF56784">
    <property type="entry name" value="HAD-like"/>
    <property type="match status" value="1"/>
</dbReference>
<dbReference type="RefSeq" id="WP_021690019.1">
    <property type="nucleotide sequence ID" value="NZ_BASZ01000005.1"/>
</dbReference>
<dbReference type="AlphaFoldDB" id="U2YL65"/>
<dbReference type="InterPro" id="IPR023214">
    <property type="entry name" value="HAD_sf"/>
</dbReference>
<dbReference type="EMBL" id="BASZ01000005">
    <property type="protein sequence ID" value="GAD49112.1"/>
    <property type="molecule type" value="Genomic_DNA"/>
</dbReference>
<accession>U2YL65</accession>
<proteinExistence type="predicted"/>
<dbReference type="KEGG" id="ntd:EGO55_11375"/>